<evidence type="ECO:0000313" key="2">
    <source>
        <dbReference type="Proteomes" id="UP000257109"/>
    </source>
</evidence>
<feature type="non-terminal residue" evidence="1">
    <location>
        <position position="1"/>
    </location>
</feature>
<dbReference type="AlphaFoldDB" id="A0A371HGI2"/>
<sequence length="224" mass="26122">MLTPQSTLVEPTPHADSMSKSYPDVNFKAHFDSYLDADFKMDVDFKQNANSRLQLPSVWIHPSIKDRFHFGNFKHVYNCKLAHGGSSSSFNSISESNAFESKPDIADSQSYEMEQMEKNNRTLKELAIPDVLYQPLIHLLPKFHCLAGEDPYKHLKEFHVVCSMIRPQGIPKDYIKIKPVMFNTWGDMKRMFLEKFFSMSRTATIQKEICGIRQHSRETLYKYW</sequence>
<keyword evidence="2" id="KW-1185">Reference proteome</keyword>
<dbReference type="EMBL" id="QJKJ01002654">
    <property type="protein sequence ID" value="RDY01898.1"/>
    <property type="molecule type" value="Genomic_DNA"/>
</dbReference>
<evidence type="ECO:0000313" key="1">
    <source>
        <dbReference type="EMBL" id="RDY01898.1"/>
    </source>
</evidence>
<gene>
    <name evidence="1" type="ORF">CR513_14720</name>
</gene>
<dbReference type="Proteomes" id="UP000257109">
    <property type="component" value="Unassembled WGS sequence"/>
</dbReference>
<name>A0A371HGI2_MUCPR</name>
<comment type="caution">
    <text evidence="1">The sequence shown here is derived from an EMBL/GenBank/DDBJ whole genome shotgun (WGS) entry which is preliminary data.</text>
</comment>
<proteinExistence type="predicted"/>
<organism evidence="1 2">
    <name type="scientific">Mucuna pruriens</name>
    <name type="common">Velvet bean</name>
    <name type="synonym">Dolichos pruriens</name>
    <dbReference type="NCBI Taxonomy" id="157652"/>
    <lineage>
        <taxon>Eukaryota</taxon>
        <taxon>Viridiplantae</taxon>
        <taxon>Streptophyta</taxon>
        <taxon>Embryophyta</taxon>
        <taxon>Tracheophyta</taxon>
        <taxon>Spermatophyta</taxon>
        <taxon>Magnoliopsida</taxon>
        <taxon>eudicotyledons</taxon>
        <taxon>Gunneridae</taxon>
        <taxon>Pentapetalae</taxon>
        <taxon>rosids</taxon>
        <taxon>fabids</taxon>
        <taxon>Fabales</taxon>
        <taxon>Fabaceae</taxon>
        <taxon>Papilionoideae</taxon>
        <taxon>50 kb inversion clade</taxon>
        <taxon>NPAAA clade</taxon>
        <taxon>indigoferoid/millettioid clade</taxon>
        <taxon>Phaseoleae</taxon>
        <taxon>Mucuna</taxon>
    </lineage>
</organism>
<dbReference type="OrthoDB" id="1689420at2759"/>
<protein>
    <recommendedName>
        <fullName evidence="3">Retrotransposon gag domain-containing protein</fullName>
    </recommendedName>
</protein>
<evidence type="ECO:0008006" key="3">
    <source>
        <dbReference type="Google" id="ProtNLM"/>
    </source>
</evidence>
<accession>A0A371HGI2</accession>
<reference evidence="1" key="1">
    <citation type="submission" date="2018-05" db="EMBL/GenBank/DDBJ databases">
        <title>Draft genome of Mucuna pruriens seed.</title>
        <authorList>
            <person name="Nnadi N.E."/>
            <person name="Vos R."/>
            <person name="Hasami M.H."/>
            <person name="Devisetty U.K."/>
            <person name="Aguiy J.C."/>
        </authorList>
    </citation>
    <scope>NUCLEOTIDE SEQUENCE [LARGE SCALE GENOMIC DNA]</scope>
    <source>
        <strain evidence="1">JCA_2017</strain>
    </source>
</reference>